<dbReference type="RefSeq" id="WP_006728841.1">
    <property type="nucleotide sequence ID" value="NZ_CABKQA010000002.1"/>
</dbReference>
<protein>
    <submittedName>
        <fullName evidence="1">YutD family protein</fullName>
    </submittedName>
</protein>
<name>A0A6G7B7Z6_9LACO</name>
<dbReference type="InterPro" id="IPR038141">
    <property type="entry name" value="YutD-like_sf"/>
</dbReference>
<dbReference type="InterPro" id="IPR009370">
    <property type="entry name" value="YutD-like"/>
</dbReference>
<sequence length="181" mass="21655">MMMDYTNSCNNVPAKTYHAKADVRLKDKQLLINGRTYQIIANEKNALDLDLMQKKYDPFLDQYDFIVGDISSEHLRLKGFYSDDERVSIDKRASTIVDYLEEYCNPNSPYFILQLMGDNTIKEIVLGRKYKHYYKYFGNQNNYFKEKKVKKIKFKSHKNYSVKISYKHNRQKKFVIRKRKG</sequence>
<dbReference type="AlphaFoldDB" id="A0A6G7B7Z6"/>
<dbReference type="Proteomes" id="UP000501676">
    <property type="component" value="Chromosome"/>
</dbReference>
<proteinExistence type="predicted"/>
<evidence type="ECO:0000313" key="2">
    <source>
        <dbReference type="Proteomes" id="UP000501676"/>
    </source>
</evidence>
<dbReference type="Pfam" id="PF06265">
    <property type="entry name" value="YutD-like"/>
    <property type="match status" value="1"/>
</dbReference>
<gene>
    <name evidence="1" type="ORF">G6Z83_01965</name>
</gene>
<dbReference type="EMBL" id="CP049228">
    <property type="protein sequence ID" value="QIH23512.1"/>
    <property type="molecule type" value="Genomic_DNA"/>
</dbReference>
<dbReference type="Gene3D" id="3.50.4.20">
    <property type="match status" value="1"/>
</dbReference>
<evidence type="ECO:0000313" key="1">
    <source>
        <dbReference type="EMBL" id="QIH23512.1"/>
    </source>
</evidence>
<reference evidence="1 2" key="1">
    <citation type="submission" date="2020-02" db="EMBL/GenBank/DDBJ databases">
        <title>Complete genome sequences of six Lactobacillus iners strains isolated from the human vagina.</title>
        <authorList>
            <person name="France M.T."/>
            <person name="Rutt L."/>
            <person name="Narina S."/>
            <person name="Arbaugh S."/>
            <person name="Humphrys M.S."/>
            <person name="Ma B."/>
            <person name="Hayward M.R."/>
            <person name="Relman D."/>
            <person name="Kwon D.S."/>
            <person name="Ravel J."/>
        </authorList>
    </citation>
    <scope>NUCLEOTIDE SEQUENCE [LARGE SCALE GENOMIC DNA]</scope>
    <source>
        <strain evidence="1 2">C0210C1</strain>
    </source>
</reference>
<organism evidence="1 2">
    <name type="scientific">Lactobacillus iners</name>
    <dbReference type="NCBI Taxonomy" id="147802"/>
    <lineage>
        <taxon>Bacteria</taxon>
        <taxon>Bacillati</taxon>
        <taxon>Bacillota</taxon>
        <taxon>Bacilli</taxon>
        <taxon>Lactobacillales</taxon>
        <taxon>Lactobacillaceae</taxon>
        <taxon>Lactobacillus</taxon>
    </lineage>
</organism>
<accession>A0A6G7B7Z6</accession>